<evidence type="ECO:0000313" key="2">
    <source>
        <dbReference type="EMBL" id="CUN38475.1"/>
    </source>
</evidence>
<keyword evidence="1" id="KW-0732">Signal</keyword>
<dbReference type="Proteomes" id="UP000095447">
    <property type="component" value="Unassembled WGS sequence"/>
</dbReference>
<accession>A0A173WJC9</accession>
<reference evidence="2 3" key="1">
    <citation type="submission" date="2015-09" db="EMBL/GenBank/DDBJ databases">
        <authorList>
            <consortium name="Pathogen Informatics"/>
        </authorList>
    </citation>
    <scope>NUCLEOTIDE SEQUENCE [LARGE SCALE GENOMIC DNA]</scope>
    <source>
        <strain evidence="2 3">2789STDY5608838</strain>
    </source>
</reference>
<feature type="signal peptide" evidence="1">
    <location>
        <begin position="1"/>
        <end position="27"/>
    </location>
</feature>
<name>A0A173WJC9_9FIRM</name>
<dbReference type="EMBL" id="CYZA01000001">
    <property type="protein sequence ID" value="CUN38475.1"/>
    <property type="molecule type" value="Genomic_DNA"/>
</dbReference>
<evidence type="ECO:0000256" key="1">
    <source>
        <dbReference type="SAM" id="SignalP"/>
    </source>
</evidence>
<feature type="chain" id="PRO_5008014693" description="VCBS repeat-containing protein" evidence="1">
    <location>
        <begin position="28"/>
        <end position="198"/>
    </location>
</feature>
<sequence>MKKKSIKVITVLLAMVMLFVSSSSVSAMSLQNTIAHRALKQQIIADKRQYCNFGMTTIKYVYADIDGDHVAELITEPGYGYLTQAIYDYQNGNVRRVATVGQGNFTKYYPKHKVIYIKNSGHMGVLCDYYYKYVKGTYKMAARAQKDYGNRSYDEKPVKVTYTVNDKKVTKAEYSAYVKKLIKGEKGKSFSKLKWKRY</sequence>
<evidence type="ECO:0008006" key="4">
    <source>
        <dbReference type="Google" id="ProtNLM"/>
    </source>
</evidence>
<dbReference type="AlphaFoldDB" id="A0A173WJC9"/>
<gene>
    <name evidence="2" type="ORF">ERS852395_00144</name>
</gene>
<dbReference type="RefSeq" id="WP_055052430.1">
    <property type="nucleotide sequence ID" value="NZ_CYZA01000001.1"/>
</dbReference>
<proteinExistence type="predicted"/>
<evidence type="ECO:0000313" key="3">
    <source>
        <dbReference type="Proteomes" id="UP000095447"/>
    </source>
</evidence>
<organism evidence="2 3">
    <name type="scientific">Blautia obeum</name>
    <dbReference type="NCBI Taxonomy" id="40520"/>
    <lineage>
        <taxon>Bacteria</taxon>
        <taxon>Bacillati</taxon>
        <taxon>Bacillota</taxon>
        <taxon>Clostridia</taxon>
        <taxon>Lachnospirales</taxon>
        <taxon>Lachnospiraceae</taxon>
        <taxon>Blautia</taxon>
    </lineage>
</organism>
<protein>
    <recommendedName>
        <fullName evidence="4">VCBS repeat-containing protein</fullName>
    </recommendedName>
</protein>